<feature type="repeat" description="ANK" evidence="10">
    <location>
        <begin position="185"/>
        <end position="217"/>
    </location>
</feature>
<dbReference type="GO" id="GO:0098703">
    <property type="term" value="P:calcium ion import across plasma membrane"/>
    <property type="evidence" value="ECO:0007669"/>
    <property type="project" value="TreeGrafter"/>
</dbReference>
<keyword evidence="3" id="KW-1003">Cell membrane</keyword>
<dbReference type="PROSITE" id="PS50297">
    <property type="entry name" value="ANK_REP_REGION"/>
    <property type="match status" value="2"/>
</dbReference>
<sequence>MKNIFGSKINFNEDNQKAIYTLVGMNNCGELINWLRYALRSGDYSFIDEYIEEKLPKYMYNGGKGKIFHISDLVKIRQVQRLNQQQNNTKGGGLPKIDSKEIDDLNQLGQNQNNIRKALKMIDGGKGNVKHREIIWKLEERGFIGESIIGVCLLKGSPLHCILARRIIKKFPKLVNDFMISEEYYGLSPLHQSIINEDLDMMYFLLKNGADITQRCYGSFFSTYDQRNTRWDTTDYEHVEMSINTNYFGKTYMGELPLSFASSSNNLDSIRLLRGFKADVTLKDYNGNTAMHMAVIHENHDALHLLYELGGKLSSHNRLNLTPLTLAAKLGKKKAFEEILNLERSLIWKHGNYNSFSYPIAKIDTIDQDTGVINYESALSLIVYGDSQEHLEMLDGLLEELLKAKWNLFAKKKLLTSFIFYVIYYITFAIAFSIRPTKKITTNLTGSEVPIFYNEYNSNCFLTIYNFKNIEECIRFITELMVSVMAFIQIIIEIFDIRHLGYQRWWNIYRAFPAKLLYKLSLVLVMLMIILRYLCYFDNNIMMFENFLAIICIMMTTIHFLFYCRAIKYIGAFVIIIYDIIAKDMIIFIIIYSIFLIGFSQGFYILFLSCSHHTLELNQTSMTCENIKKSLYNISEQKSKKNENEFQNKICEPHESLLRMFIMTLGEFQDIYRNINNCPDRALSIAGKVLFLIFQLIVVLVLFNVLIAMMTRTYEKISSTNNEYKRQLAKVILTTEVSMSAQERRIAMLKYSKPIDVNRRKRGFIMNVNIYSDEGSSKKDSQCYRIALQRRMKLIQKLREN</sequence>
<reference evidence="13" key="1">
    <citation type="submission" date="2017-02" db="UniProtKB">
        <authorList>
            <consortium name="WormBaseParasite"/>
        </authorList>
    </citation>
    <scope>IDENTIFICATION</scope>
</reference>
<evidence type="ECO:0000256" key="10">
    <source>
        <dbReference type="PROSITE-ProRule" id="PRU00023"/>
    </source>
</evidence>
<dbReference type="InterPro" id="IPR036770">
    <property type="entry name" value="Ankyrin_rpt-contain_sf"/>
</dbReference>
<organism evidence="12 13">
    <name type="scientific">Parastrongyloides trichosuri</name>
    <name type="common">Possum-specific nematode worm</name>
    <dbReference type="NCBI Taxonomy" id="131310"/>
    <lineage>
        <taxon>Eukaryota</taxon>
        <taxon>Metazoa</taxon>
        <taxon>Ecdysozoa</taxon>
        <taxon>Nematoda</taxon>
        <taxon>Chromadorea</taxon>
        <taxon>Rhabditida</taxon>
        <taxon>Tylenchina</taxon>
        <taxon>Panagrolaimomorpha</taxon>
        <taxon>Strongyloidoidea</taxon>
        <taxon>Strongyloididae</taxon>
        <taxon>Parastrongyloides</taxon>
    </lineage>
</organism>
<dbReference type="SUPFAM" id="SSF48403">
    <property type="entry name" value="Ankyrin repeat"/>
    <property type="match status" value="1"/>
</dbReference>
<evidence type="ECO:0000313" key="13">
    <source>
        <dbReference type="WBParaSite" id="PTRK_0001318800.1"/>
    </source>
</evidence>
<dbReference type="WBParaSite" id="PTRK_0001318800.1">
    <property type="protein sequence ID" value="PTRK_0001318800.1"/>
    <property type="gene ID" value="PTRK_0001318800"/>
</dbReference>
<evidence type="ECO:0000256" key="9">
    <source>
        <dbReference type="ARBA" id="ARBA00023303"/>
    </source>
</evidence>
<keyword evidence="12" id="KW-1185">Reference proteome</keyword>
<keyword evidence="9" id="KW-0407">Ion channel</keyword>
<evidence type="ECO:0000313" key="12">
    <source>
        <dbReference type="Proteomes" id="UP000038045"/>
    </source>
</evidence>
<comment type="subcellular location">
    <subcellularLocation>
        <location evidence="1">Cell membrane</location>
        <topology evidence="1">Multi-pass membrane protein</topology>
    </subcellularLocation>
</comment>
<feature type="repeat" description="ANK" evidence="10">
    <location>
        <begin position="286"/>
        <end position="318"/>
    </location>
</feature>
<evidence type="ECO:0000256" key="7">
    <source>
        <dbReference type="ARBA" id="ARBA00022837"/>
    </source>
</evidence>
<dbReference type="InterPro" id="IPR024862">
    <property type="entry name" value="TRPV"/>
</dbReference>
<proteinExistence type="predicted"/>
<feature type="transmembrane region" description="Helical" evidence="11">
    <location>
        <begin position="546"/>
        <end position="564"/>
    </location>
</feature>
<dbReference type="Pfam" id="PF13606">
    <property type="entry name" value="Ank_3"/>
    <property type="match status" value="1"/>
</dbReference>
<keyword evidence="5" id="KW-0107">Calcium channel</keyword>
<dbReference type="AlphaFoldDB" id="A0A0N4ZWX3"/>
<keyword evidence="4" id="KW-0109">Calcium transport</keyword>
<evidence type="ECO:0000256" key="8">
    <source>
        <dbReference type="ARBA" id="ARBA00023065"/>
    </source>
</evidence>
<dbReference type="GO" id="GO:0005262">
    <property type="term" value="F:calcium channel activity"/>
    <property type="evidence" value="ECO:0007669"/>
    <property type="project" value="UniProtKB-KW"/>
</dbReference>
<keyword evidence="11" id="KW-1133">Transmembrane helix</keyword>
<evidence type="ECO:0000256" key="11">
    <source>
        <dbReference type="SAM" id="Phobius"/>
    </source>
</evidence>
<evidence type="ECO:0000256" key="5">
    <source>
        <dbReference type="ARBA" id="ARBA00022673"/>
    </source>
</evidence>
<feature type="transmembrane region" description="Helical" evidence="11">
    <location>
        <begin position="516"/>
        <end position="534"/>
    </location>
</feature>
<dbReference type="Pfam" id="PF13637">
    <property type="entry name" value="Ank_4"/>
    <property type="match status" value="1"/>
</dbReference>
<dbReference type="STRING" id="131310.A0A0N4ZWX3"/>
<keyword evidence="6" id="KW-0677">Repeat</keyword>
<keyword evidence="2" id="KW-0813">Transport</keyword>
<feature type="transmembrane region" description="Helical" evidence="11">
    <location>
        <begin position="689"/>
        <end position="709"/>
    </location>
</feature>
<dbReference type="InterPro" id="IPR002110">
    <property type="entry name" value="Ankyrin_rpt"/>
</dbReference>
<protein>
    <submittedName>
        <fullName evidence="13">ANK_REP_REGION domain-containing protein</fullName>
    </submittedName>
</protein>
<keyword evidence="11" id="KW-0812">Transmembrane</keyword>
<evidence type="ECO:0000256" key="4">
    <source>
        <dbReference type="ARBA" id="ARBA00022568"/>
    </source>
</evidence>
<evidence type="ECO:0000256" key="1">
    <source>
        <dbReference type="ARBA" id="ARBA00004651"/>
    </source>
</evidence>
<name>A0A0N4ZWX3_PARTI</name>
<keyword evidence="10" id="KW-0040">ANK repeat</keyword>
<feature type="transmembrane region" description="Helical" evidence="11">
    <location>
        <begin position="476"/>
        <end position="495"/>
    </location>
</feature>
<dbReference type="PANTHER" id="PTHR10582">
    <property type="entry name" value="TRANSIENT RECEPTOR POTENTIAL ION CHANNEL PROTEIN"/>
    <property type="match status" value="1"/>
</dbReference>
<evidence type="ECO:0000256" key="2">
    <source>
        <dbReference type="ARBA" id="ARBA00022448"/>
    </source>
</evidence>
<feature type="transmembrane region" description="Helical" evidence="11">
    <location>
        <begin position="585"/>
        <end position="607"/>
    </location>
</feature>
<evidence type="ECO:0000256" key="3">
    <source>
        <dbReference type="ARBA" id="ARBA00022475"/>
    </source>
</evidence>
<dbReference type="PANTHER" id="PTHR10582:SF30">
    <property type="entry name" value="ION TRANSPORT DOMAIN-CONTAINING PROTEIN"/>
    <property type="match status" value="1"/>
</dbReference>
<accession>A0A0N4ZWX3</accession>
<keyword evidence="11" id="KW-0472">Membrane</keyword>
<dbReference type="Proteomes" id="UP000038045">
    <property type="component" value="Unplaced"/>
</dbReference>
<dbReference type="GO" id="GO:0005886">
    <property type="term" value="C:plasma membrane"/>
    <property type="evidence" value="ECO:0007669"/>
    <property type="project" value="UniProtKB-SubCell"/>
</dbReference>
<dbReference type="SMART" id="SM00248">
    <property type="entry name" value="ANK"/>
    <property type="match status" value="4"/>
</dbReference>
<keyword evidence="7" id="KW-0106">Calcium</keyword>
<dbReference type="PROSITE" id="PS50088">
    <property type="entry name" value="ANK_REPEAT"/>
    <property type="match status" value="2"/>
</dbReference>
<dbReference type="Gene3D" id="1.25.40.20">
    <property type="entry name" value="Ankyrin repeat-containing domain"/>
    <property type="match status" value="1"/>
</dbReference>
<keyword evidence="8" id="KW-0406">Ion transport</keyword>
<evidence type="ECO:0000256" key="6">
    <source>
        <dbReference type="ARBA" id="ARBA00022737"/>
    </source>
</evidence>
<feature type="transmembrane region" description="Helical" evidence="11">
    <location>
        <begin position="414"/>
        <end position="434"/>
    </location>
</feature>